<sequence length="1209" mass="137273">MPTNSVENALVVEIANGEQVLIRDVLKDCTLSIEGKKFLINLMPMVIGGFDVVVGMDWLADNHAEILCSKKLIRLPTSDGDMVVVFGERRKGDVAVITMAKARKCLVKGCPSFLAYVINAKLEKKKLEDVKVVREFPEVFPDNLLGLPPDRQVEFRIDLIWGAAPIARSPYRLAPSEMQEMMAQLQELLEKGFIRPSSSPWGAPVLFVKKKDGTMRMCIDYRELNKATVKNKYPLPRIDDLFDQLQGAGCFSKIDLRSGYHQVKVREEDVPKTDFRTRYGHYEFLVMPFGLTNAPAMFMDLMNRVCRPFLDKSVIVFIDDILVYSKSKTEHEQHLREVLEVLRKESLFAKFSKCDFWLEEVQFLGHVVTRDGVKVDPSKIEAMMNWEPPNSPSEIRSFLGLAGYYRRFIQDFSKIASCLTALTRKNVKFVWTETQEKAFRALQKKLCEAPILSLPEGSEDFVVYSDASKMGLGCVLMQRDKVIAYASRQLKIHEKNYPTHDLELAARWLELLKDYDCELLYHPGKANVVADALSRKDYSGSIRSTLSRIELVSSLIEKIKSSQREALLEENLKDEVMTKQQLLLMEDGRGVKLFNGRVWVPKVGGNRELLLEDAHKSKYSIHPGSTKMYRDLRLHYWWPVMKLDVPRYVERCVTCLQVKAEHQRPYGSLQSLEIPEWKWDHITMDFVTKLPKTLRGHDTIWVIVDRLTKSAHFLAMRETLPMDKLAKLYIDEVVSRHGVPLSIVSDRDSRFTSNFWDGLQKELGTRVKLSTAYHPQTDGQSERTIQTLEDMLRSCVIDFGGSWDSHLPLVEFAYNNSYHSSIGMAPFEALYGRKCRTPVCWLEAGEKQFAGPEIVQETSDKVKGIRERLKAAQDRQKSYADKKRRPMEFQVGDLVMLKVSPWKGIIRFGKRGKLSPRFLGPFKVLKRVGLQAYQLELPSELNGIHNTFHVCYLRKCLAEEESVIPLSEIRVDEGNRCVEEPEAILEKKSRKLRHKEVTMVKVQWKHHRGANLTWEAEEDMKRRYPHLLVSRGFEIWSFEALYLLRDHARDSDSVTIAGGTIAAGLWVTVHSARVCPAIVTVALSPVTIASGGGPINRTAPNLFHLSDFWERSRSFCSAVLECGANDEATNGGGSDLGASTNLEGETIEEGDSNMEFECHETNQNEETNVEGSEIPSGTNATKEDEEKALAGDYCVGYVGGSAAVCCCVS</sequence>
<organism evidence="1 2">
    <name type="scientific">Arctium lappa</name>
    <name type="common">Greater burdock</name>
    <name type="synonym">Lappa major</name>
    <dbReference type="NCBI Taxonomy" id="4217"/>
    <lineage>
        <taxon>Eukaryota</taxon>
        <taxon>Viridiplantae</taxon>
        <taxon>Streptophyta</taxon>
        <taxon>Embryophyta</taxon>
        <taxon>Tracheophyta</taxon>
        <taxon>Spermatophyta</taxon>
        <taxon>Magnoliopsida</taxon>
        <taxon>eudicotyledons</taxon>
        <taxon>Gunneridae</taxon>
        <taxon>Pentapetalae</taxon>
        <taxon>asterids</taxon>
        <taxon>campanulids</taxon>
        <taxon>Asterales</taxon>
        <taxon>Asteraceae</taxon>
        <taxon>Carduoideae</taxon>
        <taxon>Cardueae</taxon>
        <taxon>Arctiinae</taxon>
        <taxon>Arctium</taxon>
    </lineage>
</organism>
<comment type="caution">
    <text evidence="1">The sequence shown here is derived from an EMBL/GenBank/DDBJ whole genome shotgun (WGS) entry which is preliminary data.</text>
</comment>
<proteinExistence type="predicted"/>
<reference evidence="1 2" key="2">
    <citation type="journal article" date="2022" name="Mol. Ecol. Resour.">
        <title>The genomes of chicory, endive, great burdock and yacon provide insights into Asteraceae paleo-polyploidization history and plant inulin production.</title>
        <authorList>
            <person name="Fan W."/>
            <person name="Wang S."/>
            <person name="Wang H."/>
            <person name="Wang A."/>
            <person name="Jiang F."/>
            <person name="Liu H."/>
            <person name="Zhao H."/>
            <person name="Xu D."/>
            <person name="Zhang Y."/>
        </authorList>
    </citation>
    <scope>NUCLEOTIDE SEQUENCE [LARGE SCALE GENOMIC DNA]</scope>
    <source>
        <strain evidence="2">cv. Niubang</strain>
    </source>
</reference>
<evidence type="ECO:0000313" key="1">
    <source>
        <dbReference type="EMBL" id="KAI3735922.1"/>
    </source>
</evidence>
<accession>A0ACB9CNQ9</accession>
<dbReference type="Proteomes" id="UP001055879">
    <property type="component" value="Linkage Group LG04"/>
</dbReference>
<dbReference type="EMBL" id="CM042050">
    <property type="protein sequence ID" value="KAI3735922.1"/>
    <property type="molecule type" value="Genomic_DNA"/>
</dbReference>
<gene>
    <name evidence="1" type="ORF">L6452_15448</name>
</gene>
<protein>
    <submittedName>
        <fullName evidence="1">Uncharacterized protein</fullName>
    </submittedName>
</protein>
<evidence type="ECO:0000313" key="2">
    <source>
        <dbReference type="Proteomes" id="UP001055879"/>
    </source>
</evidence>
<reference evidence="2" key="1">
    <citation type="journal article" date="2022" name="Mol. Ecol. Resour.">
        <title>The genomes of chicory, endive, great burdock and yacon provide insights into Asteraceae palaeo-polyploidization history and plant inulin production.</title>
        <authorList>
            <person name="Fan W."/>
            <person name="Wang S."/>
            <person name="Wang H."/>
            <person name="Wang A."/>
            <person name="Jiang F."/>
            <person name="Liu H."/>
            <person name="Zhao H."/>
            <person name="Xu D."/>
            <person name="Zhang Y."/>
        </authorList>
    </citation>
    <scope>NUCLEOTIDE SEQUENCE [LARGE SCALE GENOMIC DNA]</scope>
    <source>
        <strain evidence="2">cv. Niubang</strain>
    </source>
</reference>
<keyword evidence="2" id="KW-1185">Reference proteome</keyword>
<name>A0ACB9CNQ9_ARCLA</name>